<dbReference type="Pfam" id="PF02742">
    <property type="entry name" value="Fe_dep_repr_C"/>
    <property type="match status" value="1"/>
</dbReference>
<dbReference type="Proteomes" id="UP000427906">
    <property type="component" value="Chromosome"/>
</dbReference>
<dbReference type="InterPro" id="IPR036390">
    <property type="entry name" value="WH_DNA-bd_sf"/>
</dbReference>
<evidence type="ECO:0000313" key="9">
    <source>
        <dbReference type="Proteomes" id="UP000427906"/>
    </source>
</evidence>
<dbReference type="GO" id="GO:0003677">
    <property type="term" value="F:DNA binding"/>
    <property type="evidence" value="ECO:0007669"/>
    <property type="project" value="UniProtKB-KW"/>
</dbReference>
<reference evidence="8 9" key="1">
    <citation type="submission" date="2019-11" db="EMBL/GenBank/DDBJ databases">
        <title>Comparative genomics of hydrocarbon-degrading Desulfosarcina strains.</title>
        <authorList>
            <person name="Watanabe M."/>
            <person name="Kojima H."/>
            <person name="Fukui M."/>
        </authorList>
    </citation>
    <scope>NUCLEOTIDE SEQUENCE [LARGE SCALE GENOMIC DNA]</scope>
    <source>
        <strain evidence="8 9">PL12</strain>
    </source>
</reference>
<keyword evidence="9" id="KW-1185">Reference proteome</keyword>
<evidence type="ECO:0000256" key="5">
    <source>
        <dbReference type="ARBA" id="ARBA00023163"/>
    </source>
</evidence>
<dbReference type="SUPFAM" id="SSF46785">
    <property type="entry name" value="Winged helix' DNA-binding domain"/>
    <property type="match status" value="1"/>
</dbReference>
<evidence type="ECO:0000256" key="6">
    <source>
        <dbReference type="ARBA" id="ARBA00025185"/>
    </source>
</evidence>
<organism evidence="8 9">
    <name type="scientific">Desulfosarcina alkanivorans</name>
    <dbReference type="NCBI Taxonomy" id="571177"/>
    <lineage>
        <taxon>Bacteria</taxon>
        <taxon>Pseudomonadati</taxon>
        <taxon>Thermodesulfobacteriota</taxon>
        <taxon>Desulfobacteria</taxon>
        <taxon>Desulfobacterales</taxon>
        <taxon>Desulfosarcinaceae</taxon>
        <taxon>Desulfosarcina</taxon>
    </lineage>
</organism>
<dbReference type="AlphaFoldDB" id="A0A5K7YZI7"/>
<evidence type="ECO:0000256" key="3">
    <source>
        <dbReference type="ARBA" id="ARBA00023015"/>
    </source>
</evidence>
<keyword evidence="4" id="KW-0238">DNA-binding</keyword>
<dbReference type="KEGG" id="dalk:DSCA_39570"/>
<evidence type="ECO:0000313" key="8">
    <source>
        <dbReference type="EMBL" id="BBO70027.1"/>
    </source>
</evidence>
<keyword evidence="5" id="KW-0804">Transcription</keyword>
<evidence type="ECO:0000256" key="1">
    <source>
        <dbReference type="ARBA" id="ARBA00007871"/>
    </source>
</evidence>
<dbReference type="PANTHER" id="PTHR33238">
    <property type="entry name" value="IRON (METAL) DEPENDENT REPRESSOR, DTXR FAMILY"/>
    <property type="match status" value="1"/>
</dbReference>
<dbReference type="InterPro" id="IPR001367">
    <property type="entry name" value="Fe_dep_repressor"/>
</dbReference>
<dbReference type="InterPro" id="IPR050536">
    <property type="entry name" value="DtxR_MntR_Metal-Reg"/>
</dbReference>
<feature type="domain" description="HTH dtxR-type" evidence="7">
    <location>
        <begin position="14"/>
        <end position="75"/>
    </location>
</feature>
<gene>
    <name evidence="8" type="ORF">DSCA_39570</name>
</gene>
<dbReference type="GO" id="GO:0003700">
    <property type="term" value="F:DNA-binding transcription factor activity"/>
    <property type="evidence" value="ECO:0007669"/>
    <property type="project" value="InterPro"/>
</dbReference>
<dbReference type="InterPro" id="IPR036421">
    <property type="entry name" value="Fe_dep_repressor_sf"/>
</dbReference>
<name>A0A5K7YZI7_9BACT</name>
<comment type="similarity">
    <text evidence="1">Belongs to the DtxR/MntR family.</text>
</comment>
<dbReference type="EMBL" id="AP021874">
    <property type="protein sequence ID" value="BBO70027.1"/>
    <property type="molecule type" value="Genomic_DNA"/>
</dbReference>
<dbReference type="Pfam" id="PF01325">
    <property type="entry name" value="Fe_dep_repress"/>
    <property type="match status" value="1"/>
</dbReference>
<dbReference type="PROSITE" id="PS50944">
    <property type="entry name" value="HTH_DTXR"/>
    <property type="match status" value="1"/>
</dbReference>
<dbReference type="PANTHER" id="PTHR33238:SF7">
    <property type="entry name" value="IRON-DEPENDENT TRANSCRIPTIONAL REGULATOR"/>
    <property type="match status" value="1"/>
</dbReference>
<evidence type="ECO:0000256" key="2">
    <source>
        <dbReference type="ARBA" id="ARBA00022386"/>
    </source>
</evidence>
<comment type="function">
    <text evidence="6">In the presence of manganese, represses expression of mntH and mntS. Up-regulates expression of mntP.</text>
</comment>
<evidence type="ECO:0000256" key="4">
    <source>
        <dbReference type="ARBA" id="ARBA00023125"/>
    </source>
</evidence>
<accession>A0A5K7YZI7</accession>
<dbReference type="SUPFAM" id="SSF47979">
    <property type="entry name" value="Iron-dependent repressor protein, dimerization domain"/>
    <property type="match status" value="1"/>
</dbReference>
<evidence type="ECO:0000259" key="7">
    <source>
        <dbReference type="PROSITE" id="PS50944"/>
    </source>
</evidence>
<protein>
    <recommendedName>
        <fullName evidence="2">Transcriptional regulator MntR</fullName>
    </recommendedName>
</protein>
<dbReference type="Gene3D" id="1.10.10.10">
    <property type="entry name" value="Winged helix-like DNA-binding domain superfamily/Winged helix DNA-binding domain"/>
    <property type="match status" value="1"/>
</dbReference>
<proteinExistence type="inferred from homology"/>
<dbReference type="InterPro" id="IPR022689">
    <property type="entry name" value="Iron_dep_repressor"/>
</dbReference>
<sequence length="179" mass="20794">MVSAAREEMVEKPLTSVMEDYLEAIFDLDKEKRVVRVKDIAKRMNVKMPTVSSMLKTLNTRGLVNYEKYEYVELTKGGMDVGQEMRRRHGVLLKFLTEILKVDLPTADEEACKMEHALSSETLDRLTDFMAFIQVCPRTGEDWLRFFDDYRSNGHRPEACKTRCETFSSDINNYIESSQ</sequence>
<dbReference type="FunFam" id="1.10.60.10:FF:000005">
    <property type="entry name" value="Transcriptional regulator MntR protein"/>
    <property type="match status" value="1"/>
</dbReference>
<keyword evidence="3" id="KW-0805">Transcription regulation</keyword>
<dbReference type="OrthoDB" id="9791355at2"/>
<dbReference type="SMART" id="SM00529">
    <property type="entry name" value="HTH_DTXR"/>
    <property type="match status" value="1"/>
</dbReference>
<dbReference type="GO" id="GO:0046914">
    <property type="term" value="F:transition metal ion binding"/>
    <property type="evidence" value="ECO:0007669"/>
    <property type="project" value="InterPro"/>
</dbReference>
<dbReference type="InterPro" id="IPR036388">
    <property type="entry name" value="WH-like_DNA-bd_sf"/>
</dbReference>
<dbReference type="InterPro" id="IPR022687">
    <property type="entry name" value="HTH_DTXR"/>
</dbReference>
<dbReference type="Gene3D" id="1.10.60.10">
    <property type="entry name" value="Iron dependent repressor, metal binding and dimerisation domain"/>
    <property type="match status" value="1"/>
</dbReference>
<dbReference type="GO" id="GO:0046983">
    <property type="term" value="F:protein dimerization activity"/>
    <property type="evidence" value="ECO:0007669"/>
    <property type="project" value="InterPro"/>
</dbReference>